<gene>
    <name evidence="1" type="ORF">Osc7112_0181</name>
</gene>
<dbReference type="HOGENOM" id="CLU_1957368_0_0_3"/>
<organism evidence="1 2">
    <name type="scientific">Phormidium nigroviride PCC 7112</name>
    <dbReference type="NCBI Taxonomy" id="179408"/>
    <lineage>
        <taxon>Bacteria</taxon>
        <taxon>Bacillati</taxon>
        <taxon>Cyanobacteriota</taxon>
        <taxon>Cyanophyceae</taxon>
        <taxon>Oscillatoriophycideae</taxon>
        <taxon>Oscillatoriales</taxon>
        <taxon>Oscillatoriaceae</taxon>
        <taxon>Phormidium</taxon>
    </lineage>
</organism>
<dbReference type="KEGG" id="oni:Osc7112_0181"/>
<keyword evidence="2" id="KW-1185">Reference proteome</keyword>
<dbReference type="STRING" id="179408.Osc7112_0181"/>
<protein>
    <submittedName>
        <fullName evidence="1">Uncharacterized protein</fullName>
    </submittedName>
</protein>
<dbReference type="AlphaFoldDB" id="K9VAU6"/>
<reference evidence="1 2" key="1">
    <citation type="submission" date="2012-05" db="EMBL/GenBank/DDBJ databases">
        <title>Finished chromosome of genome of Oscillatoria sp. PCC 7112.</title>
        <authorList>
            <consortium name="US DOE Joint Genome Institute"/>
            <person name="Gugger M."/>
            <person name="Coursin T."/>
            <person name="Rippka R."/>
            <person name="Tandeau De Marsac N."/>
            <person name="Huntemann M."/>
            <person name="Wei C.-L."/>
            <person name="Han J."/>
            <person name="Detter J.C."/>
            <person name="Han C."/>
            <person name="Tapia R."/>
            <person name="Davenport K."/>
            <person name="Daligault H."/>
            <person name="Erkkila T."/>
            <person name="Gu W."/>
            <person name="Munk A.C.C."/>
            <person name="Teshima H."/>
            <person name="Xu Y."/>
            <person name="Chain P."/>
            <person name="Chen A."/>
            <person name="Krypides N."/>
            <person name="Mavromatis K."/>
            <person name="Markowitz V."/>
            <person name="Szeto E."/>
            <person name="Ivanova N."/>
            <person name="Mikhailova N."/>
            <person name="Ovchinnikova G."/>
            <person name="Pagani I."/>
            <person name="Pati A."/>
            <person name="Goodwin L."/>
            <person name="Peters L."/>
            <person name="Pitluck S."/>
            <person name="Woyke T."/>
            <person name="Kerfeld C."/>
        </authorList>
    </citation>
    <scope>NUCLEOTIDE SEQUENCE [LARGE SCALE GENOMIC DNA]</scope>
    <source>
        <strain evidence="1 2">PCC 7112</strain>
    </source>
</reference>
<proteinExistence type="predicted"/>
<dbReference type="Proteomes" id="UP000010478">
    <property type="component" value="Chromosome"/>
</dbReference>
<dbReference type="OrthoDB" id="583284at2"/>
<dbReference type="RefSeq" id="WP_015174150.1">
    <property type="nucleotide sequence ID" value="NC_019729.1"/>
</dbReference>
<evidence type="ECO:0000313" key="1">
    <source>
        <dbReference type="EMBL" id="AFZ04814.1"/>
    </source>
</evidence>
<sequence>MKIRESVGKSIWNNSEGWCCEPLDPIPPGHIALAVEAIDINLVDWDLEEIGEKAGFDIQYKYTGVNDPKDSSLACVTQFVGIYEDFSKLDRDLEVLMAAGIPRHLFKILTDNDDIDLKPVTPYLKAVS</sequence>
<dbReference type="eggNOG" id="ENOG5033V0U">
    <property type="taxonomic scope" value="Bacteria"/>
</dbReference>
<name>K9VAU6_9CYAN</name>
<dbReference type="EMBL" id="CP003614">
    <property type="protein sequence ID" value="AFZ04814.1"/>
    <property type="molecule type" value="Genomic_DNA"/>
</dbReference>
<accession>K9VAU6</accession>
<evidence type="ECO:0000313" key="2">
    <source>
        <dbReference type="Proteomes" id="UP000010478"/>
    </source>
</evidence>